<reference evidence="2" key="1">
    <citation type="submission" date="2016-07" db="EMBL/GenBank/DDBJ databases">
        <title>Sequence Frankia sp. strain CcI1.17.</title>
        <authorList>
            <person name="Ghodhbane-Gtari F."/>
            <person name="Swanson E."/>
            <person name="Gueddou A."/>
            <person name="Morris K."/>
            <person name="Hezbri K."/>
            <person name="Ktari A."/>
            <person name="Nouioui I."/>
            <person name="Abebe-Akele F."/>
            <person name="Simpson S."/>
            <person name="Thomas K."/>
            <person name="Gtari M."/>
            <person name="Tisa L.S."/>
            <person name="Hurst S."/>
        </authorList>
    </citation>
    <scope>NUCLEOTIDE SEQUENCE [LARGE SCALE GENOMIC DNA]</scope>
    <source>
        <strain evidence="2">Cc1.17</strain>
    </source>
</reference>
<organism evidence="1 2">
    <name type="scientific">Parafrankia colletiae</name>
    <dbReference type="NCBI Taxonomy" id="573497"/>
    <lineage>
        <taxon>Bacteria</taxon>
        <taxon>Bacillati</taxon>
        <taxon>Actinomycetota</taxon>
        <taxon>Actinomycetes</taxon>
        <taxon>Frankiales</taxon>
        <taxon>Frankiaceae</taxon>
        <taxon>Parafrankia</taxon>
    </lineage>
</organism>
<dbReference type="EMBL" id="MBLM01000136">
    <property type="protein sequence ID" value="OHV32896.1"/>
    <property type="molecule type" value="Genomic_DNA"/>
</dbReference>
<proteinExistence type="predicted"/>
<keyword evidence="2" id="KW-1185">Reference proteome</keyword>
<sequence length="145" mass="16230">MVDGEQQGKITISEFVEVVDDTGFGPANIIEVGDPFTVWVEFELFTYEIHVLEDYLSYSVKYWLNALDVPQPTYQIPTRSGATVFGQHTYAQAVTEQKIPASSLPAGIYQIGAVVTFALNAPPLPQRRYPLTAFTQPRTIQIYEP</sequence>
<comment type="caution">
    <text evidence="1">The sequence shown here is derived from an EMBL/GenBank/DDBJ whole genome shotgun (WGS) entry which is preliminary data.</text>
</comment>
<name>A0A1S1QH00_9ACTN</name>
<dbReference type="AlphaFoldDB" id="A0A1S1QH00"/>
<evidence type="ECO:0000313" key="1">
    <source>
        <dbReference type="EMBL" id="OHV32896.1"/>
    </source>
</evidence>
<gene>
    <name evidence="1" type="ORF">CC117_24220</name>
</gene>
<dbReference type="RefSeq" id="WP_071087560.1">
    <property type="nucleotide sequence ID" value="NZ_MBLM01000136.1"/>
</dbReference>
<dbReference type="OrthoDB" id="3211290at2"/>
<accession>A0A1S1QH00</accession>
<evidence type="ECO:0000313" key="2">
    <source>
        <dbReference type="Proteomes" id="UP000179627"/>
    </source>
</evidence>
<dbReference type="Proteomes" id="UP000179627">
    <property type="component" value="Unassembled WGS sequence"/>
</dbReference>
<protein>
    <submittedName>
        <fullName evidence="1">Uncharacterized protein</fullName>
    </submittedName>
</protein>